<proteinExistence type="predicted"/>
<feature type="non-terminal residue" evidence="1">
    <location>
        <position position="152"/>
    </location>
</feature>
<sequence>AKSARGLSDVFDVQQATSFSFMSQMGNPSLASAERRDIPVRSVTGNRKDAALSCVGVHVSVPAQWLNIKLELSDPLRARYFQARPPGAASKKGRKNERVKEFNHLWIKPCSPVYHTLPSSLSPFVPLSSLCFCLSLFFHLTLPVFIDASPPA</sequence>
<comment type="caution">
    <text evidence="1">The sequence shown here is derived from an EMBL/GenBank/DDBJ whole genome shotgun (WGS) entry which is preliminary data.</text>
</comment>
<evidence type="ECO:0000313" key="2">
    <source>
        <dbReference type="Proteomes" id="UP001057452"/>
    </source>
</evidence>
<protein>
    <submittedName>
        <fullName evidence="1">Uncharacterized protein</fullName>
    </submittedName>
</protein>
<dbReference type="EMBL" id="CM043794">
    <property type="protein sequence ID" value="KAI4819637.1"/>
    <property type="molecule type" value="Genomic_DNA"/>
</dbReference>
<name>A0ACB9X1F1_CHAAC</name>
<keyword evidence="2" id="KW-1185">Reference proteome</keyword>
<gene>
    <name evidence="1" type="ORF">KUCAC02_004877</name>
</gene>
<organism evidence="1 2">
    <name type="scientific">Chaenocephalus aceratus</name>
    <name type="common">Blackfin icefish</name>
    <name type="synonym">Chaenichthys aceratus</name>
    <dbReference type="NCBI Taxonomy" id="36190"/>
    <lineage>
        <taxon>Eukaryota</taxon>
        <taxon>Metazoa</taxon>
        <taxon>Chordata</taxon>
        <taxon>Craniata</taxon>
        <taxon>Vertebrata</taxon>
        <taxon>Euteleostomi</taxon>
        <taxon>Actinopterygii</taxon>
        <taxon>Neopterygii</taxon>
        <taxon>Teleostei</taxon>
        <taxon>Neoteleostei</taxon>
        <taxon>Acanthomorphata</taxon>
        <taxon>Eupercaria</taxon>
        <taxon>Perciformes</taxon>
        <taxon>Notothenioidei</taxon>
        <taxon>Channichthyidae</taxon>
        <taxon>Chaenocephalus</taxon>
    </lineage>
</organism>
<accession>A0ACB9X1F1</accession>
<dbReference type="Proteomes" id="UP001057452">
    <property type="component" value="Chromosome 10"/>
</dbReference>
<evidence type="ECO:0000313" key="1">
    <source>
        <dbReference type="EMBL" id="KAI4819637.1"/>
    </source>
</evidence>
<feature type="non-terminal residue" evidence="1">
    <location>
        <position position="1"/>
    </location>
</feature>
<reference evidence="1" key="1">
    <citation type="submission" date="2022-05" db="EMBL/GenBank/DDBJ databases">
        <title>Chromosome-level genome of Chaenocephalus aceratus.</title>
        <authorList>
            <person name="Park H."/>
        </authorList>
    </citation>
    <scope>NUCLEOTIDE SEQUENCE</scope>
    <source>
        <strain evidence="1">KU_202001</strain>
    </source>
</reference>